<feature type="transmembrane region" description="Helical" evidence="1">
    <location>
        <begin position="27"/>
        <end position="45"/>
    </location>
</feature>
<dbReference type="HOGENOM" id="CLU_3094195_0_0_2"/>
<reference evidence="2 3" key="1">
    <citation type="submission" date="2012-11" db="EMBL/GenBank/DDBJ databases">
        <title>FINISHED of Natronococcus occultus SP4, DSM 3396.</title>
        <authorList>
            <consortium name="DOE Joint Genome Institute"/>
            <person name="Eisen J."/>
            <person name="Huntemann M."/>
            <person name="Wei C.-L."/>
            <person name="Han J."/>
            <person name="Detter J.C."/>
            <person name="Han C."/>
            <person name="Tapia R."/>
            <person name="Chen A."/>
            <person name="Kyrpides N."/>
            <person name="Mavromatis K."/>
            <person name="Markowitz V."/>
            <person name="Szeto E."/>
            <person name="Ivanova N."/>
            <person name="Mikhailova N."/>
            <person name="Ovchinnikova G."/>
            <person name="Pagani I."/>
            <person name="Pati A."/>
            <person name="Goodwin L."/>
            <person name="Nordberg H.P."/>
            <person name="Cantor M.N."/>
            <person name="Hua S.X."/>
            <person name="Woyke T."/>
            <person name="Eisen J."/>
            <person name="Klenk H.-P."/>
            <person name="Klenk H.-P."/>
        </authorList>
    </citation>
    <scope>NUCLEOTIDE SEQUENCE [LARGE SCALE GENOMIC DNA]</scope>
    <source>
        <strain evidence="2 3">SP4</strain>
    </source>
</reference>
<dbReference type="STRING" id="694430.Natoc_1425"/>
<protein>
    <submittedName>
        <fullName evidence="2">Uncharacterized protein</fullName>
    </submittedName>
</protein>
<dbReference type="EMBL" id="CP003929">
    <property type="protein sequence ID" value="AGB37236.1"/>
    <property type="molecule type" value="Genomic_DNA"/>
</dbReference>
<dbReference type="Proteomes" id="UP000010878">
    <property type="component" value="Chromosome"/>
</dbReference>
<dbReference type="AlphaFoldDB" id="L0JWT7"/>
<keyword evidence="1" id="KW-0812">Transmembrane</keyword>
<keyword evidence="1" id="KW-1133">Transmembrane helix</keyword>
<keyword evidence="1" id="KW-0472">Membrane</keyword>
<name>L0JWT7_9EURY</name>
<evidence type="ECO:0000313" key="3">
    <source>
        <dbReference type="Proteomes" id="UP000010878"/>
    </source>
</evidence>
<organism evidence="2 3">
    <name type="scientific">Natronococcus occultus SP4</name>
    <dbReference type="NCBI Taxonomy" id="694430"/>
    <lineage>
        <taxon>Archaea</taxon>
        <taxon>Methanobacteriati</taxon>
        <taxon>Methanobacteriota</taxon>
        <taxon>Stenosarchaea group</taxon>
        <taxon>Halobacteria</taxon>
        <taxon>Halobacteriales</taxon>
        <taxon>Natrialbaceae</taxon>
        <taxon>Natronococcus</taxon>
    </lineage>
</organism>
<accession>L0JWT7</accession>
<proteinExistence type="predicted"/>
<gene>
    <name evidence="2" type="ORF">Natoc_1425</name>
</gene>
<evidence type="ECO:0000313" key="2">
    <source>
        <dbReference type="EMBL" id="AGB37236.1"/>
    </source>
</evidence>
<dbReference type="GeneID" id="54763857"/>
<dbReference type="RefSeq" id="WP_015320686.1">
    <property type="nucleotide sequence ID" value="NC_019974.1"/>
</dbReference>
<dbReference type="KEGG" id="nou:Natoc_1425"/>
<keyword evidence="3" id="KW-1185">Reference proteome</keyword>
<dbReference type="eggNOG" id="arCOG14359">
    <property type="taxonomic scope" value="Archaea"/>
</dbReference>
<evidence type="ECO:0000256" key="1">
    <source>
        <dbReference type="SAM" id="Phobius"/>
    </source>
</evidence>
<sequence>MSRFVAIAATILAVVFAVASLLLLLAGRHFIAGTLLTFVAFAIYFREINVE</sequence>